<protein>
    <submittedName>
        <fullName evidence="2">Protein tyrosine kinase</fullName>
    </submittedName>
</protein>
<comment type="caution">
    <text evidence="2">The sequence shown here is derived from an EMBL/GenBank/DDBJ whole genome shotgun (WGS) entry which is preliminary data.</text>
</comment>
<dbReference type="SUPFAM" id="SSF52540">
    <property type="entry name" value="P-loop containing nucleoside triphosphate hydrolases"/>
    <property type="match status" value="1"/>
</dbReference>
<evidence type="ECO:0000313" key="3">
    <source>
        <dbReference type="Proteomes" id="UP000261011"/>
    </source>
</evidence>
<keyword evidence="2" id="KW-0808">Transferase</keyword>
<dbReference type="Pfam" id="PF13614">
    <property type="entry name" value="AAA_31"/>
    <property type="match status" value="1"/>
</dbReference>
<proteinExistence type="predicted"/>
<dbReference type="OrthoDB" id="1690483at2"/>
<dbReference type="Proteomes" id="UP000261011">
    <property type="component" value="Unassembled WGS sequence"/>
</dbReference>
<reference evidence="2 3" key="1">
    <citation type="submission" date="2018-08" db="EMBL/GenBank/DDBJ databases">
        <title>A genome reference for cultivated species of the human gut microbiota.</title>
        <authorList>
            <person name="Zou Y."/>
            <person name="Xue W."/>
            <person name="Luo G."/>
        </authorList>
    </citation>
    <scope>NUCLEOTIDE SEQUENCE [LARGE SCALE GENOMIC DNA]</scope>
    <source>
        <strain evidence="2 3">OF01-3</strain>
    </source>
</reference>
<organism evidence="2 3">
    <name type="scientific">Anaerococcus nagyae</name>
    <dbReference type="NCBI Taxonomy" id="1755241"/>
    <lineage>
        <taxon>Bacteria</taxon>
        <taxon>Bacillati</taxon>
        <taxon>Bacillota</taxon>
        <taxon>Tissierellia</taxon>
        <taxon>Tissierellales</taxon>
        <taxon>Peptoniphilaceae</taxon>
        <taxon>Anaerococcus</taxon>
    </lineage>
</organism>
<sequence>MFRKKVDENREILLQSFYNLEDRLTEKLGADLVTVAFTASSEKAQKIESLVTLSRHLVEDGDRVLLVDANLRDNELAKVTENNKDKGFIDIILGDYSIDDAVVTDPNYEDLSYIYTGDVASHADKYLDSEAIKEFYTNAHDRYDYVFINLTANRDIPEANMFAAKSDGVVVFSSYDLSNSPQTFESIKQLEKENANILGIIITDYMYAEDEIDELFGGDDE</sequence>
<dbReference type="PANTHER" id="PTHR32309:SF13">
    <property type="entry name" value="FERRIC ENTEROBACTIN TRANSPORT PROTEIN FEPE"/>
    <property type="match status" value="1"/>
</dbReference>
<dbReference type="Gene3D" id="3.40.50.300">
    <property type="entry name" value="P-loop containing nucleotide triphosphate hydrolases"/>
    <property type="match status" value="1"/>
</dbReference>
<dbReference type="GO" id="GO:0004713">
    <property type="term" value="F:protein tyrosine kinase activity"/>
    <property type="evidence" value="ECO:0007669"/>
    <property type="project" value="TreeGrafter"/>
</dbReference>
<gene>
    <name evidence="2" type="ORF">DXA39_06190</name>
</gene>
<dbReference type="AlphaFoldDB" id="A0A3E2THL2"/>
<evidence type="ECO:0000313" key="2">
    <source>
        <dbReference type="EMBL" id="RGB75907.1"/>
    </source>
</evidence>
<dbReference type="PANTHER" id="PTHR32309">
    <property type="entry name" value="TYROSINE-PROTEIN KINASE"/>
    <property type="match status" value="1"/>
</dbReference>
<name>A0A3E2THL2_9FIRM</name>
<dbReference type="GO" id="GO:0005886">
    <property type="term" value="C:plasma membrane"/>
    <property type="evidence" value="ECO:0007669"/>
    <property type="project" value="TreeGrafter"/>
</dbReference>
<dbReference type="InterPro" id="IPR050445">
    <property type="entry name" value="Bact_polysacc_biosynth/exp"/>
</dbReference>
<keyword evidence="2" id="KW-0418">Kinase</keyword>
<accession>A0A3E2THL2</accession>
<dbReference type="RefSeq" id="WP_117521850.1">
    <property type="nucleotide sequence ID" value="NZ_JBHWMK010000007.1"/>
</dbReference>
<keyword evidence="3" id="KW-1185">Reference proteome</keyword>
<feature type="domain" description="AAA" evidence="1">
    <location>
        <begin position="50"/>
        <end position="194"/>
    </location>
</feature>
<dbReference type="InterPro" id="IPR025669">
    <property type="entry name" value="AAA_dom"/>
</dbReference>
<dbReference type="InterPro" id="IPR027417">
    <property type="entry name" value="P-loop_NTPase"/>
</dbReference>
<dbReference type="EMBL" id="QVEU01000004">
    <property type="protein sequence ID" value="RGB75907.1"/>
    <property type="molecule type" value="Genomic_DNA"/>
</dbReference>
<evidence type="ECO:0000259" key="1">
    <source>
        <dbReference type="Pfam" id="PF13614"/>
    </source>
</evidence>